<sequence length="88" mass="9868">MAEWSWARSKEFITELQEAPKPPVVVPIVPYPEQEGTHNGSRYYSTAISQSIIDSLLENYLSFLDESKEAILLGRGNEEVKDLALSIA</sequence>
<protein>
    <submittedName>
        <fullName evidence="1">Uncharacterized protein</fullName>
    </submittedName>
</protein>
<dbReference type="AlphaFoldDB" id="X1TK54"/>
<gene>
    <name evidence="1" type="ORF">S12H4_46832</name>
</gene>
<proteinExistence type="predicted"/>
<organism evidence="1">
    <name type="scientific">marine sediment metagenome</name>
    <dbReference type="NCBI Taxonomy" id="412755"/>
    <lineage>
        <taxon>unclassified sequences</taxon>
        <taxon>metagenomes</taxon>
        <taxon>ecological metagenomes</taxon>
    </lineage>
</organism>
<dbReference type="EMBL" id="BARW01029096">
    <property type="protein sequence ID" value="GAJ05708.1"/>
    <property type="molecule type" value="Genomic_DNA"/>
</dbReference>
<reference evidence="1" key="1">
    <citation type="journal article" date="2014" name="Front. Microbiol.">
        <title>High frequency of phylogenetically diverse reductive dehalogenase-homologous genes in deep subseafloor sedimentary metagenomes.</title>
        <authorList>
            <person name="Kawai M."/>
            <person name="Futagami T."/>
            <person name="Toyoda A."/>
            <person name="Takaki Y."/>
            <person name="Nishi S."/>
            <person name="Hori S."/>
            <person name="Arai W."/>
            <person name="Tsubouchi T."/>
            <person name="Morono Y."/>
            <person name="Uchiyama I."/>
            <person name="Ito T."/>
            <person name="Fujiyama A."/>
            <person name="Inagaki F."/>
            <person name="Takami H."/>
        </authorList>
    </citation>
    <scope>NUCLEOTIDE SEQUENCE</scope>
    <source>
        <strain evidence="1">Expedition CK06-06</strain>
    </source>
</reference>
<feature type="non-terminal residue" evidence="1">
    <location>
        <position position="88"/>
    </location>
</feature>
<name>X1TK54_9ZZZZ</name>
<comment type="caution">
    <text evidence="1">The sequence shown here is derived from an EMBL/GenBank/DDBJ whole genome shotgun (WGS) entry which is preliminary data.</text>
</comment>
<evidence type="ECO:0000313" key="1">
    <source>
        <dbReference type="EMBL" id="GAJ05708.1"/>
    </source>
</evidence>
<accession>X1TK54</accession>